<proteinExistence type="predicted"/>
<dbReference type="InterPro" id="IPR040336">
    <property type="entry name" value="At1g61900-like"/>
</dbReference>
<dbReference type="GO" id="GO:0005886">
    <property type="term" value="C:plasma membrane"/>
    <property type="evidence" value="ECO:0007669"/>
    <property type="project" value="TreeGrafter"/>
</dbReference>
<evidence type="ECO:0000313" key="2">
    <source>
        <dbReference type="EMBL" id="MPA74182.1"/>
    </source>
</evidence>
<name>A0A5B7BYW9_DAVIN</name>
<protein>
    <recommendedName>
        <fullName evidence="1">At1g61900-like C-terminal domain-containing protein</fullName>
    </recommendedName>
</protein>
<reference evidence="2" key="1">
    <citation type="submission" date="2019-08" db="EMBL/GenBank/DDBJ databases">
        <title>Reference gene set and small RNA set construction with multiple tissues from Davidia involucrata Baill.</title>
        <authorList>
            <person name="Yang H."/>
            <person name="Zhou C."/>
            <person name="Li G."/>
            <person name="Wang J."/>
            <person name="Gao P."/>
            <person name="Wang M."/>
            <person name="Wang R."/>
            <person name="Zhao Y."/>
        </authorList>
    </citation>
    <scope>NUCLEOTIDE SEQUENCE</scope>
    <source>
        <tissue evidence="2">Mixed with DoveR01_LX</tissue>
    </source>
</reference>
<evidence type="ECO:0000259" key="1">
    <source>
        <dbReference type="Pfam" id="PF26584"/>
    </source>
</evidence>
<dbReference type="EMBL" id="GHES01043623">
    <property type="protein sequence ID" value="MPA74182.1"/>
    <property type="molecule type" value="Transcribed_RNA"/>
</dbReference>
<organism evidence="2">
    <name type="scientific">Davidia involucrata</name>
    <name type="common">Dove tree</name>
    <dbReference type="NCBI Taxonomy" id="16924"/>
    <lineage>
        <taxon>Eukaryota</taxon>
        <taxon>Viridiplantae</taxon>
        <taxon>Streptophyta</taxon>
        <taxon>Embryophyta</taxon>
        <taxon>Tracheophyta</taxon>
        <taxon>Spermatophyta</taxon>
        <taxon>Magnoliopsida</taxon>
        <taxon>eudicotyledons</taxon>
        <taxon>Gunneridae</taxon>
        <taxon>Pentapetalae</taxon>
        <taxon>asterids</taxon>
        <taxon>Cornales</taxon>
        <taxon>Nyssaceae</taxon>
        <taxon>Davidia</taxon>
    </lineage>
</organism>
<dbReference type="PANTHER" id="PTHR33831:SF4">
    <property type="entry name" value="GPI-ANCHORED PROTEIN"/>
    <property type="match status" value="1"/>
</dbReference>
<sequence>MEAALQISATQSTLSDNKNIVGAPNRMDALNDCKGVVYSWLSRKLPLDAANTAFRILSACKVNKVCPLEFKQPSEVIKACRNVAAPSPSCCSSLNSYIAGIQKQMLITNKQAIICATVFGSMLQKGGVMTNIYELCDVDLKDFSLQAYGQQGCLLRSLPADVVLDNSTGFSFTCDLSDNIAAPWPSSSSISSLSLCAPEMSLPALPTSETLGNPGCRRGDLEFLVPIFSFFVFSTLMY</sequence>
<dbReference type="PANTHER" id="PTHR33831">
    <property type="entry name" value="GPI-ANCHORED PROTEIN"/>
    <property type="match status" value="1"/>
</dbReference>
<gene>
    <name evidence="2" type="ORF">Din_043623</name>
</gene>
<dbReference type="InterPro" id="IPR059003">
    <property type="entry name" value="At1g61900_C"/>
</dbReference>
<feature type="domain" description="At1g61900-like C-terminal" evidence="1">
    <location>
        <begin position="64"/>
        <end position="137"/>
    </location>
</feature>
<dbReference type="Pfam" id="PF26584">
    <property type="entry name" value="At1g61900"/>
    <property type="match status" value="1"/>
</dbReference>
<accession>A0A5B7BYW9</accession>
<dbReference type="AlphaFoldDB" id="A0A5B7BYW9"/>